<reference evidence="2" key="2">
    <citation type="journal article" date="2018" name="Mol. Plant Microbe Interact.">
        <title>Genome sequence resources for the wheat stripe rust pathogen (Puccinia striiformis f. sp. tritici) and the barley stripe rust pathogen (Puccinia striiformis f. sp. hordei).</title>
        <authorList>
            <person name="Xia C."/>
            <person name="Wang M."/>
            <person name="Yin C."/>
            <person name="Cornejo O.E."/>
            <person name="Hulbert S.H."/>
            <person name="Chen X."/>
        </authorList>
    </citation>
    <scope>NUCLEOTIDE SEQUENCE [LARGE SCALE GENOMIC DNA]</scope>
    <source>
        <strain evidence="2">93-210</strain>
    </source>
</reference>
<reference evidence="2" key="1">
    <citation type="journal article" date="2018" name="BMC Genomics">
        <title>Genomic insights into host adaptation between the wheat stripe rust pathogen (Puccinia striiformis f. sp. tritici) and the barley stripe rust pathogen (Puccinia striiformis f. sp. hordei).</title>
        <authorList>
            <person name="Xia C."/>
            <person name="Wang M."/>
            <person name="Yin C."/>
            <person name="Cornejo O.E."/>
            <person name="Hulbert S.H."/>
            <person name="Chen X."/>
        </authorList>
    </citation>
    <scope>NUCLEOTIDE SEQUENCE [LARGE SCALE GENOMIC DNA]</scope>
    <source>
        <strain evidence="2">93-210</strain>
    </source>
</reference>
<gene>
    <name evidence="1" type="ORF">MJO28_008599</name>
</gene>
<keyword evidence="2" id="KW-1185">Reference proteome</keyword>
<dbReference type="EMBL" id="CM045872">
    <property type="protein sequence ID" value="KAI7949778.1"/>
    <property type="molecule type" value="Genomic_DNA"/>
</dbReference>
<sequence length="295" mass="33053">MAEENGLLELELEESFMSPIHDAIPKPPEASTSIEQIRLEDSRFDSIDAIMEEVEGNHHQGSLLEIDSEFGGDGEVEESFMSTIHNSMPKPTEVTTSIERIRLENSSFLSSDPVDEMMEEVENNHLQESLLEMDSEFGGDGDDDLNLPTSAQQSTSTFDSFNLRNASVLDQHSDLTSDPLLPHWVHSTSIVATKLDGTKIRIPRRKKIGSDQLINGPKSTEALQKQCLELLDQPIHRMLQSVREEILHKEALALAYLFYYEDRLAYHQLLKSTKIHLAGLSLSGLIVIDLLSLSI</sequence>
<evidence type="ECO:0000313" key="1">
    <source>
        <dbReference type="EMBL" id="KAI7949778.1"/>
    </source>
</evidence>
<proteinExistence type="predicted"/>
<protein>
    <submittedName>
        <fullName evidence="1">Uncharacterized protein</fullName>
    </submittedName>
</protein>
<accession>A0ACC0ECF4</accession>
<comment type="caution">
    <text evidence="1">The sequence shown here is derived from an EMBL/GenBank/DDBJ whole genome shotgun (WGS) entry which is preliminary data.</text>
</comment>
<evidence type="ECO:0000313" key="2">
    <source>
        <dbReference type="Proteomes" id="UP001060170"/>
    </source>
</evidence>
<reference evidence="1 2" key="3">
    <citation type="journal article" date="2022" name="Microbiol. Spectr.">
        <title>Folding features and dynamics of 3D genome architecture in plant fungal pathogens.</title>
        <authorList>
            <person name="Xia C."/>
        </authorList>
    </citation>
    <scope>NUCLEOTIDE SEQUENCE [LARGE SCALE GENOMIC DNA]</scope>
    <source>
        <strain evidence="1 2">93-210</strain>
    </source>
</reference>
<organism evidence="1 2">
    <name type="scientific">Puccinia striiformis f. sp. tritici</name>
    <dbReference type="NCBI Taxonomy" id="168172"/>
    <lineage>
        <taxon>Eukaryota</taxon>
        <taxon>Fungi</taxon>
        <taxon>Dikarya</taxon>
        <taxon>Basidiomycota</taxon>
        <taxon>Pucciniomycotina</taxon>
        <taxon>Pucciniomycetes</taxon>
        <taxon>Pucciniales</taxon>
        <taxon>Pucciniaceae</taxon>
        <taxon>Puccinia</taxon>
    </lineage>
</organism>
<name>A0ACC0ECF4_9BASI</name>
<dbReference type="Proteomes" id="UP001060170">
    <property type="component" value="Chromosome 8"/>
</dbReference>